<dbReference type="EMBL" id="MU274901">
    <property type="protein sequence ID" value="KAI0094045.1"/>
    <property type="molecule type" value="Genomic_DNA"/>
</dbReference>
<proteinExistence type="predicted"/>
<organism evidence="1 2">
    <name type="scientific">Irpex rosettiformis</name>
    <dbReference type="NCBI Taxonomy" id="378272"/>
    <lineage>
        <taxon>Eukaryota</taxon>
        <taxon>Fungi</taxon>
        <taxon>Dikarya</taxon>
        <taxon>Basidiomycota</taxon>
        <taxon>Agaricomycotina</taxon>
        <taxon>Agaricomycetes</taxon>
        <taxon>Polyporales</taxon>
        <taxon>Irpicaceae</taxon>
        <taxon>Irpex</taxon>
    </lineage>
</organism>
<keyword evidence="2" id="KW-1185">Reference proteome</keyword>
<reference evidence="1" key="1">
    <citation type="journal article" date="2021" name="Environ. Microbiol.">
        <title>Gene family expansions and transcriptome signatures uncover fungal adaptations to wood decay.</title>
        <authorList>
            <person name="Hage H."/>
            <person name="Miyauchi S."/>
            <person name="Viragh M."/>
            <person name="Drula E."/>
            <person name="Min B."/>
            <person name="Chaduli D."/>
            <person name="Navarro D."/>
            <person name="Favel A."/>
            <person name="Norest M."/>
            <person name="Lesage-Meessen L."/>
            <person name="Balint B."/>
            <person name="Merenyi Z."/>
            <person name="de Eugenio L."/>
            <person name="Morin E."/>
            <person name="Martinez A.T."/>
            <person name="Baldrian P."/>
            <person name="Stursova M."/>
            <person name="Martinez M.J."/>
            <person name="Novotny C."/>
            <person name="Magnuson J.K."/>
            <person name="Spatafora J.W."/>
            <person name="Maurice S."/>
            <person name="Pangilinan J."/>
            <person name="Andreopoulos W."/>
            <person name="LaButti K."/>
            <person name="Hundley H."/>
            <person name="Na H."/>
            <person name="Kuo A."/>
            <person name="Barry K."/>
            <person name="Lipzen A."/>
            <person name="Henrissat B."/>
            <person name="Riley R."/>
            <person name="Ahrendt S."/>
            <person name="Nagy L.G."/>
            <person name="Grigoriev I.V."/>
            <person name="Martin F."/>
            <person name="Rosso M.N."/>
        </authorList>
    </citation>
    <scope>NUCLEOTIDE SEQUENCE</scope>
    <source>
        <strain evidence="1">CBS 384.51</strain>
    </source>
</reference>
<accession>A0ACB8UK06</accession>
<dbReference type="Proteomes" id="UP001055072">
    <property type="component" value="Unassembled WGS sequence"/>
</dbReference>
<evidence type="ECO:0000313" key="1">
    <source>
        <dbReference type="EMBL" id="KAI0094045.1"/>
    </source>
</evidence>
<protein>
    <submittedName>
        <fullName evidence="1">Uncharacterized protein</fullName>
    </submittedName>
</protein>
<name>A0ACB8UK06_9APHY</name>
<sequence length="422" mass="47255">MSSKPSVVIFGGLNTCSRALAALLVPLEGEPLVSHLRIVDKYSVNPPTTYLGADFPNVLQKPNVEYRQANLQIASVVASCFDQPDGQEPYTYVFDLTGEIQWDRTEQIQINTTFNIARLLGLEATKRKIKAYVRLMHPFYECKERAKADDPKAVKADGVLGVWWHETARMLASIEHLNLVILRTALIYGPYVNYGIVISFLAVAATYGYAKEPMKGLWGPGKHATHTVHVEDVAGALFACAEWVSKVGREQALALAGENIACLGDKKKLKEFQSTVPLLTDPDKTVRAPSYNIEDDSSSTMTSLGDLFTTVFDTTFEYYNVLVNQMAKFKLEDMVEDINESHVTRWTEMITQSTPPVLNSPYTAYMDLYALKKHVITFPSHKLKEVVGYQLRRPTITKELVQEIVDKARAEGNWPNCPPQQS</sequence>
<comment type="caution">
    <text evidence="1">The sequence shown here is derived from an EMBL/GenBank/DDBJ whole genome shotgun (WGS) entry which is preliminary data.</text>
</comment>
<gene>
    <name evidence="1" type="ORF">BDY19DRAFT_920425</name>
</gene>
<evidence type="ECO:0000313" key="2">
    <source>
        <dbReference type="Proteomes" id="UP001055072"/>
    </source>
</evidence>